<dbReference type="InterPro" id="IPR036920">
    <property type="entry name" value="Ribosomal_uL16_sf"/>
</dbReference>
<dbReference type="GO" id="GO:0003735">
    <property type="term" value="F:structural constituent of ribosome"/>
    <property type="evidence" value="ECO:0007669"/>
    <property type="project" value="InterPro"/>
</dbReference>
<dbReference type="Proteomes" id="UP000682877">
    <property type="component" value="Chromosome 2"/>
</dbReference>
<evidence type="ECO:0000256" key="4">
    <source>
        <dbReference type="ARBA" id="ARBA00023274"/>
    </source>
</evidence>
<dbReference type="InterPro" id="IPR010625">
    <property type="entry name" value="CHCH"/>
</dbReference>
<name>A0A8S1ZQH4_ARAAE</name>
<evidence type="ECO:0000256" key="2">
    <source>
        <dbReference type="ARBA" id="ARBA00022980"/>
    </source>
</evidence>
<dbReference type="EMBL" id="LR999452">
    <property type="protein sequence ID" value="CAE5963587.1"/>
    <property type="molecule type" value="Genomic_DNA"/>
</dbReference>
<dbReference type="PANTHER" id="PTHR11726">
    <property type="entry name" value="60S RIBOSOMAL PROTEIN L10"/>
    <property type="match status" value="1"/>
</dbReference>
<reference evidence="6" key="1">
    <citation type="submission" date="2021-01" db="EMBL/GenBank/DDBJ databases">
        <authorList>
            <person name="Bezrukov I."/>
        </authorList>
    </citation>
    <scope>NUCLEOTIDE SEQUENCE</scope>
</reference>
<comment type="similarity">
    <text evidence="1">Belongs to the universal ribosomal protein uL16 family.</text>
</comment>
<evidence type="ECO:0000313" key="6">
    <source>
        <dbReference type="EMBL" id="CAE5963587.1"/>
    </source>
</evidence>
<dbReference type="FunFam" id="3.90.1170.10:FF:000002">
    <property type="entry name" value="60S ribosomal protein L10"/>
    <property type="match status" value="1"/>
</dbReference>
<dbReference type="InterPro" id="IPR016180">
    <property type="entry name" value="Ribosomal_uL16_dom"/>
</dbReference>
<feature type="domain" description="CHCH" evidence="5">
    <location>
        <begin position="281"/>
        <end position="315"/>
    </location>
</feature>
<protein>
    <recommendedName>
        <fullName evidence="5">CHCH domain-containing protein</fullName>
    </recommendedName>
</protein>
<dbReference type="Pfam" id="PF00252">
    <property type="entry name" value="Ribosomal_L16"/>
    <property type="match status" value="1"/>
</dbReference>
<dbReference type="GO" id="GO:0006412">
    <property type="term" value="P:translation"/>
    <property type="evidence" value="ECO:0007669"/>
    <property type="project" value="InterPro"/>
</dbReference>
<dbReference type="AlphaFoldDB" id="A0A8S1ZQH4"/>
<organism evidence="6 7">
    <name type="scientific">Arabidopsis arenosa</name>
    <name type="common">Sand rock-cress</name>
    <name type="synonym">Cardaminopsis arenosa</name>
    <dbReference type="NCBI Taxonomy" id="38785"/>
    <lineage>
        <taxon>Eukaryota</taxon>
        <taxon>Viridiplantae</taxon>
        <taxon>Streptophyta</taxon>
        <taxon>Embryophyta</taxon>
        <taxon>Tracheophyta</taxon>
        <taxon>Spermatophyta</taxon>
        <taxon>Magnoliopsida</taxon>
        <taxon>eudicotyledons</taxon>
        <taxon>Gunneridae</taxon>
        <taxon>Pentapetalae</taxon>
        <taxon>rosids</taxon>
        <taxon>malvids</taxon>
        <taxon>Brassicales</taxon>
        <taxon>Brassicaceae</taxon>
        <taxon>Camelineae</taxon>
        <taxon>Arabidopsis</taxon>
    </lineage>
</organism>
<dbReference type="InterPro" id="IPR018255">
    <property type="entry name" value="Ribosomal_uL16_CS_euk_arc"/>
</dbReference>
<evidence type="ECO:0000313" key="7">
    <source>
        <dbReference type="Proteomes" id="UP000682877"/>
    </source>
</evidence>
<keyword evidence="2" id="KW-0689">Ribosomal protein</keyword>
<evidence type="ECO:0000256" key="1">
    <source>
        <dbReference type="ARBA" id="ARBA00008931"/>
    </source>
</evidence>
<dbReference type="CDD" id="cd01433">
    <property type="entry name" value="Ribosomal_L16_L10e"/>
    <property type="match status" value="1"/>
</dbReference>
<dbReference type="PROSITE" id="PS01257">
    <property type="entry name" value="RIBOSOMAL_L10E"/>
    <property type="match status" value="1"/>
</dbReference>
<dbReference type="GO" id="GO:1990904">
    <property type="term" value="C:ribonucleoprotein complex"/>
    <property type="evidence" value="ECO:0007669"/>
    <property type="project" value="UniProtKB-KW"/>
</dbReference>
<accession>A0A8S1ZQH4</accession>
<dbReference type="GO" id="GO:0005840">
    <property type="term" value="C:ribosome"/>
    <property type="evidence" value="ECO:0007669"/>
    <property type="project" value="UniProtKB-KW"/>
</dbReference>
<dbReference type="NCBIfam" id="TIGR00279">
    <property type="entry name" value="uL16_euk_arch"/>
    <property type="match status" value="1"/>
</dbReference>
<keyword evidence="3" id="KW-1015">Disulfide bond</keyword>
<dbReference type="NCBIfam" id="NF003239">
    <property type="entry name" value="PRK04199.1-4"/>
    <property type="match status" value="1"/>
</dbReference>
<gene>
    <name evidence="6" type="ORF">AARE701A_LOCUS5023</name>
</gene>
<evidence type="ECO:0000256" key="3">
    <source>
        <dbReference type="ARBA" id="ARBA00023157"/>
    </source>
</evidence>
<dbReference type="GO" id="GO:0010224">
    <property type="term" value="P:response to UV-B"/>
    <property type="evidence" value="ECO:0007669"/>
    <property type="project" value="UniProtKB-ARBA"/>
</dbReference>
<dbReference type="Gene3D" id="3.90.1170.10">
    <property type="entry name" value="Ribosomal protein L10e/L16"/>
    <property type="match status" value="1"/>
</dbReference>
<dbReference type="SUPFAM" id="SSF54686">
    <property type="entry name" value="Ribosomal protein L16p/L10e"/>
    <property type="match status" value="1"/>
</dbReference>
<dbReference type="InterPro" id="IPR001197">
    <property type="entry name" value="Ribosomal_uL16_euk_arch"/>
</dbReference>
<dbReference type="Pfam" id="PF06747">
    <property type="entry name" value="CHCH"/>
    <property type="match status" value="1"/>
</dbReference>
<proteinExistence type="inferred from homology"/>
<dbReference type="PROSITE" id="PS51808">
    <property type="entry name" value="CHCH"/>
    <property type="match status" value="1"/>
</dbReference>
<dbReference type="InterPro" id="IPR047873">
    <property type="entry name" value="Ribosomal_uL16"/>
</dbReference>
<sequence length="348" mass="39354">MGRRPARCYRQIKGKPYPKSRYCRGVPDPKIRIYDVGMKRKGVDEFPFCVHLVSWEKENVSSEALEAARIACNKYMVKSAGKDAFHLRIRVHPFHVLRINKMLSCAGADRLQTGMRGAFGKALGTCARVAIGQVLLSVRCKDNHGAHAQEALRRAKFKFPGRQKIIVSRKWGFTKFNRAEYTKLRAMKRIVPDGVNAKFLSNHGPLANRQPGIEDKDPRMIPICLDNCFNLNAQSVINRRIPQLFSKALEMSTGGAFGGNRGLRPIPPEKGIFPLDHLHECDAEKKEYLGCLKSSAHKSEQCRHLSKKYLQCRMAKNLMAKQDMAELGFSGVKELDSNEDKNKESIEQ</sequence>
<evidence type="ECO:0000259" key="5">
    <source>
        <dbReference type="Pfam" id="PF06747"/>
    </source>
</evidence>
<keyword evidence="4" id="KW-0687">Ribonucleoprotein</keyword>
<keyword evidence="7" id="KW-1185">Reference proteome</keyword>